<evidence type="ECO:0000259" key="1">
    <source>
        <dbReference type="Pfam" id="PF12680"/>
    </source>
</evidence>
<name>A0AAC9PQM3_9PSEU</name>
<sequence>MYHRFVARRVRRIFAMISAGDWQPMVDGMAPSFTYRFHGEHALAGSRHTTGALRAWWERCFRLMPDPTFRVEEVLVTGPPWSTRVATVLTVTADLADGSRYENVVHQFVRMRWGRITEVRTLEDTLVLQRALDRLAASGFAEAHAAPITD</sequence>
<gene>
    <name evidence="2" type="ORF">UA74_06100</name>
</gene>
<dbReference type="InterPro" id="IPR032710">
    <property type="entry name" value="NTF2-like_dom_sf"/>
</dbReference>
<dbReference type="GO" id="GO:0016853">
    <property type="term" value="F:isomerase activity"/>
    <property type="evidence" value="ECO:0007669"/>
    <property type="project" value="UniProtKB-KW"/>
</dbReference>
<dbReference type="Gene3D" id="3.10.450.50">
    <property type="match status" value="1"/>
</dbReference>
<accession>A0AAC9PQM3</accession>
<organism evidence="2 3">
    <name type="scientific">Actinoalloteichus fjordicus</name>
    <dbReference type="NCBI Taxonomy" id="1612552"/>
    <lineage>
        <taxon>Bacteria</taxon>
        <taxon>Bacillati</taxon>
        <taxon>Actinomycetota</taxon>
        <taxon>Actinomycetes</taxon>
        <taxon>Pseudonocardiales</taxon>
        <taxon>Pseudonocardiaceae</taxon>
        <taxon>Actinoalloteichus</taxon>
    </lineage>
</organism>
<dbReference type="Pfam" id="PF12680">
    <property type="entry name" value="SnoaL_2"/>
    <property type="match status" value="1"/>
</dbReference>
<dbReference type="AlphaFoldDB" id="A0AAC9PQM3"/>
<reference evidence="3" key="1">
    <citation type="submission" date="2016-06" db="EMBL/GenBank/DDBJ databases">
        <title>Complete genome sequence of Actinoalloteichus fjordicus DSM 46855 (=ADI127-17), type strain of the new species Actinoalloteichus fjordicus.</title>
        <authorList>
            <person name="Ruckert C."/>
            <person name="Nouioui I."/>
            <person name="Willmese J."/>
            <person name="van Wezel G."/>
            <person name="Klenk H.-P."/>
            <person name="Kalinowski J."/>
            <person name="Zotchev S.B."/>
        </authorList>
    </citation>
    <scope>NUCLEOTIDE SEQUENCE [LARGE SCALE GENOMIC DNA]</scope>
    <source>
        <strain evidence="3">ADI127-7</strain>
    </source>
</reference>
<feature type="domain" description="SnoaL-like" evidence="1">
    <location>
        <begin position="10"/>
        <end position="119"/>
    </location>
</feature>
<evidence type="ECO:0000313" key="3">
    <source>
        <dbReference type="Proteomes" id="UP000185511"/>
    </source>
</evidence>
<proteinExistence type="predicted"/>
<dbReference type="EMBL" id="CP016076">
    <property type="protein sequence ID" value="APU13294.1"/>
    <property type="molecule type" value="Genomic_DNA"/>
</dbReference>
<protein>
    <submittedName>
        <fullName evidence="2">Ketosteroid isomerase-like protein</fullName>
    </submittedName>
</protein>
<dbReference type="InterPro" id="IPR037401">
    <property type="entry name" value="SnoaL-like"/>
</dbReference>
<evidence type="ECO:0000313" key="2">
    <source>
        <dbReference type="EMBL" id="APU13294.1"/>
    </source>
</evidence>
<keyword evidence="3" id="KW-1185">Reference proteome</keyword>
<dbReference type="KEGG" id="acad:UA74_06100"/>
<dbReference type="Proteomes" id="UP000185511">
    <property type="component" value="Chromosome"/>
</dbReference>
<dbReference type="SUPFAM" id="SSF54427">
    <property type="entry name" value="NTF2-like"/>
    <property type="match status" value="1"/>
</dbReference>
<keyword evidence="2" id="KW-0413">Isomerase</keyword>